<keyword evidence="3" id="KW-0614">Plasmid</keyword>
<dbReference type="InterPro" id="IPR005135">
    <property type="entry name" value="Endo/exonuclease/phosphatase"/>
</dbReference>
<evidence type="ECO:0000259" key="2">
    <source>
        <dbReference type="Pfam" id="PF03372"/>
    </source>
</evidence>
<dbReference type="AlphaFoldDB" id="A0A2S0T1G5"/>
<feature type="domain" description="Endonuclease/exonuclease/phosphatase" evidence="2">
    <location>
        <begin position="40"/>
        <end position="285"/>
    </location>
</feature>
<evidence type="ECO:0000256" key="1">
    <source>
        <dbReference type="ARBA" id="ARBA00022801"/>
    </source>
</evidence>
<dbReference type="GO" id="GO:0008311">
    <property type="term" value="F:double-stranded DNA 3'-5' DNA exonuclease activity"/>
    <property type="evidence" value="ECO:0007669"/>
    <property type="project" value="UniProtKB-EC"/>
</dbReference>
<dbReference type="EC" id="3.1.11.2" evidence="3"/>
<dbReference type="PANTHER" id="PTHR15822">
    <property type="entry name" value="TRAF AND TNF RECEPTOR-ASSOCIATED PROTEIN"/>
    <property type="match status" value="1"/>
</dbReference>
<organism evidence="3">
    <name type="scientific">Enterococcus faecium</name>
    <name type="common">Streptococcus faecium</name>
    <dbReference type="NCBI Taxonomy" id="1352"/>
    <lineage>
        <taxon>Bacteria</taxon>
        <taxon>Bacillati</taxon>
        <taxon>Bacillota</taxon>
        <taxon>Bacilli</taxon>
        <taxon>Lactobacillales</taxon>
        <taxon>Enterococcaceae</taxon>
        <taxon>Enterococcus</taxon>
    </lineage>
</organism>
<geneLocation type="plasmid" evidence="3">
    <name>pHLSA</name>
</geneLocation>
<dbReference type="Pfam" id="PF03372">
    <property type="entry name" value="Exo_endo_phos"/>
    <property type="match status" value="1"/>
</dbReference>
<dbReference type="CDD" id="cd09079">
    <property type="entry name" value="RgfB-like"/>
    <property type="match status" value="1"/>
</dbReference>
<dbReference type="InterPro" id="IPR051547">
    <property type="entry name" value="TDP2-like"/>
</dbReference>
<dbReference type="EMBL" id="MG674581">
    <property type="protein sequence ID" value="AWB15693.1"/>
    <property type="molecule type" value="Genomic_DNA"/>
</dbReference>
<dbReference type="SUPFAM" id="SSF56219">
    <property type="entry name" value="DNase I-like"/>
    <property type="match status" value="1"/>
</dbReference>
<sequence>MDPEGGSNVSTHPIKKENYMKIMTLNTHSWLEEEPQEKLKQIAQKICHEQYDVIALQEVNQTMDAKRLTSEQLKNFSQVQEQTPVRSDNFAYCLIQLLAEQGETYYWSWEMSHIGYAIYEEGNALLSKQPLTSQTHLVSETKEKEDYHTRKILVGQTSVKTQCITVASCHFSWWVDEKSGFAFEWKELEASLAPLTTPLYLLGDFNNPAEGSGYDLVAKSQLPIRDAYPIAQKKQAEATIEKRIDGWENNKEGLRIDYIYVPQDCFVTSYQRIFDGENGPIVSDHYGVAVTLE</sequence>
<accession>A0A2S0T1G5</accession>
<proteinExistence type="predicted"/>
<name>A0A2S0T1G5_ENTFC</name>
<reference evidence="3" key="1">
    <citation type="journal article" date="2018" name="Int. J. Antimicrob. Agents">
        <title>Vancomycin resistance in Enterococcus faecium isolated from Danish chicken meat is located on a pVEF4-like plasmid persisting in poultry for 18 years.</title>
        <authorList>
            <person name="Leinweber H."/>
            <person name="Alotaibi S.M.I."/>
            <person name="Overballe-Petersen S."/>
            <person name="Hansen F."/>
            <person name="Hasman H."/>
            <person name="Bortolaia V."/>
            <person name="Hammerum A.M."/>
            <person name="Ingmer H."/>
        </authorList>
    </citation>
    <scope>NUCLEOTIDE SEQUENCE</scope>
    <source>
        <strain evidence="3">HL1</strain>
        <plasmid evidence="3">pHLSA</plasmid>
    </source>
</reference>
<dbReference type="Gene3D" id="3.60.10.10">
    <property type="entry name" value="Endonuclease/exonuclease/phosphatase"/>
    <property type="match status" value="1"/>
</dbReference>
<dbReference type="InterPro" id="IPR036691">
    <property type="entry name" value="Endo/exonu/phosph_ase_sf"/>
</dbReference>
<evidence type="ECO:0000313" key="3">
    <source>
        <dbReference type="EMBL" id="AWB15693.1"/>
    </source>
</evidence>
<dbReference type="PANTHER" id="PTHR15822:SF23">
    <property type="entry name" value="ENDONUCLEASE_EXONUCLEASE_PHOSPHATASE FAMILY PROTEIN"/>
    <property type="match status" value="1"/>
</dbReference>
<keyword evidence="1 3" id="KW-0378">Hydrolase</keyword>
<protein>
    <submittedName>
        <fullName evidence="3">Exodeoxyribonuclease III</fullName>
        <ecNumber evidence="3">3.1.11.2</ecNumber>
    </submittedName>
</protein>